<comment type="caution">
    <text evidence="4">The sequence shown here is derived from an EMBL/GenBank/DDBJ whole genome shotgun (WGS) entry which is preliminary data.</text>
</comment>
<dbReference type="InterPro" id="IPR052177">
    <property type="entry name" value="Divisome_Glycosyl_Hydrolase"/>
</dbReference>
<evidence type="ECO:0000313" key="4">
    <source>
        <dbReference type="EMBL" id="PWF42709.1"/>
    </source>
</evidence>
<reference evidence="4 5" key="1">
    <citation type="submission" date="2018-04" db="EMBL/GenBank/DDBJ databases">
        <title>Massilia violaceinigra sp. nov., a novel purple-pigmented bacterium isolated from Tianshan glacier, Xinjiang, China.</title>
        <authorList>
            <person name="Wang H."/>
        </authorList>
    </citation>
    <scope>NUCLEOTIDE SEQUENCE [LARGE SCALE GENOMIC DNA]</scope>
    <source>
        <strain evidence="4 5">B448-2</strain>
    </source>
</reference>
<accession>A0A2U2HF87</accession>
<dbReference type="InterPro" id="IPR003790">
    <property type="entry name" value="GHL10"/>
</dbReference>
<dbReference type="Proteomes" id="UP000241421">
    <property type="component" value="Unassembled WGS sequence"/>
</dbReference>
<dbReference type="PANTHER" id="PTHR43405:SF1">
    <property type="entry name" value="GLYCOSYL HYDROLASE DIGH"/>
    <property type="match status" value="1"/>
</dbReference>
<keyword evidence="1 2" id="KW-0732">Signal</keyword>
<keyword evidence="5" id="KW-1185">Reference proteome</keyword>
<organism evidence="4 5">
    <name type="scientific">Massilia glaciei</name>
    <dbReference type="NCBI Taxonomy" id="1524097"/>
    <lineage>
        <taxon>Bacteria</taxon>
        <taxon>Pseudomonadati</taxon>
        <taxon>Pseudomonadota</taxon>
        <taxon>Betaproteobacteria</taxon>
        <taxon>Burkholderiales</taxon>
        <taxon>Oxalobacteraceae</taxon>
        <taxon>Telluria group</taxon>
        <taxon>Massilia</taxon>
    </lineage>
</organism>
<name>A0A2U2HF87_9BURK</name>
<dbReference type="SUPFAM" id="SSF51445">
    <property type="entry name" value="(Trans)glycosidases"/>
    <property type="match status" value="1"/>
</dbReference>
<dbReference type="RefSeq" id="WP_106759532.1">
    <property type="nucleotide sequence ID" value="NZ_PXWF02000292.1"/>
</dbReference>
<feature type="signal peptide" evidence="2">
    <location>
        <begin position="1"/>
        <end position="29"/>
    </location>
</feature>
<dbReference type="InterPro" id="IPR017853">
    <property type="entry name" value="GH"/>
</dbReference>
<feature type="chain" id="PRO_5015606729" description="Glycosyl hydrolase-like 10 domain-containing protein" evidence="2">
    <location>
        <begin position="30"/>
        <end position="505"/>
    </location>
</feature>
<dbReference type="Pfam" id="PF02638">
    <property type="entry name" value="GHL10"/>
    <property type="match status" value="1"/>
</dbReference>
<dbReference type="AlphaFoldDB" id="A0A2U2HF87"/>
<evidence type="ECO:0000256" key="2">
    <source>
        <dbReference type="SAM" id="SignalP"/>
    </source>
</evidence>
<evidence type="ECO:0000313" key="5">
    <source>
        <dbReference type="Proteomes" id="UP000241421"/>
    </source>
</evidence>
<dbReference type="Gene3D" id="3.20.20.80">
    <property type="entry name" value="Glycosidases"/>
    <property type="match status" value="1"/>
</dbReference>
<sequence>MNLIPLARHGLAIASLAMCMTCATTTAAAAGREVRGTWLTTTANSALRTPADTAESMRRLKEIGMNTVYVETWKNGYTQFPSDVLERTIGVRQRPVPQPQDPSDSPAQRQAPARDLLQESLIEAHRNGLVYVAWFEYGFMAAYKDTMNDLRTQKPGWLSRDKQGGEVAPNGFVWLNPLHPEARQFLLDMVVEAVDKYDVDGIQLDDRIVWPHITMGYDDYTGQVYAAEHGGRRPPQDHLDPAWMRWRADKVNEFSKTFVQEIRARRPGLLISLSPAVHPWAWEHYLLEWPLWSAWGAGDRVQSASFRHAASAATTPRWDEFIPQAYRFSYADFERTWMEQVDAMRALGGNRQRDLIAGIRIVGDGKDSSWEQLRGSIELTRKLGNGGHVLWYSRGVLDLYAPQLTAFYKASGPAASPRFGPGWRLPSITLKRAPGARGGADLQRWHVPRLAAGLHRAIGHDGTRWEYLAAPVRGGRQLTLPERYTKVELVLDRRPDMAVVPKQDK</sequence>
<gene>
    <name evidence="4" type="ORF">C7C56_022220</name>
</gene>
<proteinExistence type="predicted"/>
<dbReference type="PANTHER" id="PTHR43405">
    <property type="entry name" value="GLYCOSYL HYDROLASE DIGH"/>
    <property type="match status" value="1"/>
</dbReference>
<evidence type="ECO:0000259" key="3">
    <source>
        <dbReference type="Pfam" id="PF02638"/>
    </source>
</evidence>
<protein>
    <recommendedName>
        <fullName evidence="3">Glycosyl hydrolase-like 10 domain-containing protein</fullName>
    </recommendedName>
</protein>
<dbReference type="EMBL" id="PXWF02000292">
    <property type="protein sequence ID" value="PWF42709.1"/>
    <property type="molecule type" value="Genomic_DNA"/>
</dbReference>
<evidence type="ECO:0000256" key="1">
    <source>
        <dbReference type="ARBA" id="ARBA00022729"/>
    </source>
</evidence>
<feature type="domain" description="Glycosyl hydrolase-like 10" evidence="3">
    <location>
        <begin position="33"/>
        <end position="313"/>
    </location>
</feature>
<dbReference type="OrthoDB" id="9773203at2"/>